<proteinExistence type="predicted"/>
<evidence type="ECO:0000313" key="3">
    <source>
        <dbReference type="Proteomes" id="UP000646548"/>
    </source>
</evidence>
<accession>A0A834KY54</accession>
<organism evidence="2 3">
    <name type="scientific">Oryzias melastigma</name>
    <name type="common">Marine medaka</name>
    <dbReference type="NCBI Taxonomy" id="30732"/>
    <lineage>
        <taxon>Eukaryota</taxon>
        <taxon>Metazoa</taxon>
        <taxon>Chordata</taxon>
        <taxon>Craniata</taxon>
        <taxon>Vertebrata</taxon>
        <taxon>Euteleostomi</taxon>
        <taxon>Actinopterygii</taxon>
        <taxon>Neopterygii</taxon>
        <taxon>Teleostei</taxon>
        <taxon>Neoteleostei</taxon>
        <taxon>Acanthomorphata</taxon>
        <taxon>Ovalentaria</taxon>
        <taxon>Atherinomorphae</taxon>
        <taxon>Beloniformes</taxon>
        <taxon>Adrianichthyidae</taxon>
        <taxon>Oryziinae</taxon>
        <taxon>Oryzias</taxon>
    </lineage>
</organism>
<dbReference type="AlphaFoldDB" id="A0A834KY54"/>
<sequence>MRASCGWRRRITAATSPGESHEPRPADRQGQRAKLRKCDEVQDRDGDGGMCGGTRARRATPTRWSRLPGFWGSGMSACLYRDSYQRVFLCCFKDLSACLFIPFYDLTPPSTIAILPQVEQKRRRATEWLSLETLAEVVSSEEEEEEEEEDTMRVKVVQSHKEKFSLRKSCQLINCTDLFHVLTREEASGGMMHLNV</sequence>
<feature type="region of interest" description="Disordered" evidence="1">
    <location>
        <begin position="1"/>
        <end position="36"/>
    </location>
</feature>
<evidence type="ECO:0000313" key="2">
    <source>
        <dbReference type="EMBL" id="KAF6736702.1"/>
    </source>
</evidence>
<dbReference type="EMBL" id="WKFB01000081">
    <property type="protein sequence ID" value="KAF6736702.1"/>
    <property type="molecule type" value="Genomic_DNA"/>
</dbReference>
<protein>
    <submittedName>
        <fullName evidence="2">Uncharacterized protein</fullName>
    </submittedName>
</protein>
<dbReference type="Proteomes" id="UP000646548">
    <property type="component" value="Unassembled WGS sequence"/>
</dbReference>
<evidence type="ECO:0000256" key="1">
    <source>
        <dbReference type="SAM" id="MobiDB-lite"/>
    </source>
</evidence>
<feature type="compositionally biased region" description="Basic and acidic residues" evidence="1">
    <location>
        <begin position="19"/>
        <end position="36"/>
    </location>
</feature>
<name>A0A834KY54_ORYME</name>
<reference evidence="2" key="1">
    <citation type="journal article" name="BMC Genomics">
        <title>Long-read sequencing and de novo genome assembly of marine medaka (Oryzias melastigma).</title>
        <authorList>
            <person name="Liang P."/>
            <person name="Saqib H.S.A."/>
            <person name="Ni X."/>
            <person name="Shen Y."/>
        </authorList>
    </citation>
    <scope>NUCLEOTIDE SEQUENCE</scope>
    <source>
        <strain evidence="2">Bigg-433</strain>
    </source>
</reference>
<gene>
    <name evidence="2" type="ORF">FQA47_017445</name>
</gene>
<comment type="caution">
    <text evidence="2">The sequence shown here is derived from an EMBL/GenBank/DDBJ whole genome shotgun (WGS) entry which is preliminary data.</text>
</comment>